<dbReference type="PROSITE" id="PS00028">
    <property type="entry name" value="ZINC_FINGER_C2H2_1"/>
    <property type="match status" value="2"/>
</dbReference>
<proteinExistence type="predicted"/>
<dbReference type="InterPro" id="IPR036236">
    <property type="entry name" value="Znf_C2H2_sf"/>
</dbReference>
<keyword evidence="6" id="KW-1185">Reference proteome</keyword>
<dbReference type="OMA" id="MAQCLEN"/>
<keyword evidence="1" id="KW-0863">Zinc-finger</keyword>
<reference evidence="5" key="4">
    <citation type="submission" date="2025-05" db="UniProtKB">
        <authorList>
            <consortium name="EnsemblFungi"/>
        </authorList>
    </citation>
    <scope>IDENTIFICATION</scope>
    <source>
        <strain evidence="5">isolate 1-1 / race 1 (BBBD)</strain>
    </source>
</reference>
<feature type="domain" description="C2H2-type" evidence="3">
    <location>
        <begin position="199"/>
        <end position="229"/>
    </location>
</feature>
<reference evidence="5 6" key="3">
    <citation type="journal article" date="2017" name="G3 (Bethesda)">
        <title>Comparative analysis highlights variable genome content of wheat rusts and divergence of the mating loci.</title>
        <authorList>
            <person name="Cuomo C.A."/>
            <person name="Bakkeren G."/>
            <person name="Khalil H.B."/>
            <person name="Panwar V."/>
            <person name="Joly D."/>
            <person name="Linning R."/>
            <person name="Sakthikumar S."/>
            <person name="Song X."/>
            <person name="Adiconis X."/>
            <person name="Fan L."/>
            <person name="Goldberg J.M."/>
            <person name="Levin J.Z."/>
            <person name="Young S."/>
            <person name="Zeng Q."/>
            <person name="Anikster Y."/>
            <person name="Bruce M."/>
            <person name="Wang M."/>
            <person name="Yin C."/>
            <person name="McCallum B."/>
            <person name="Szabo L.J."/>
            <person name="Hulbert S."/>
            <person name="Chen X."/>
            <person name="Fellers J.P."/>
        </authorList>
    </citation>
    <scope>NUCLEOTIDE SEQUENCE</scope>
    <source>
        <strain evidence="5">isolate 1-1 / race 1 (BBBD)</strain>
        <strain evidence="6">Isolate 1-1 / race 1 (BBBD)</strain>
    </source>
</reference>
<evidence type="ECO:0000259" key="3">
    <source>
        <dbReference type="PROSITE" id="PS50157"/>
    </source>
</evidence>
<organism evidence="4">
    <name type="scientific">Puccinia triticina (isolate 1-1 / race 1 (BBBD))</name>
    <name type="common">Brown leaf rust fungus</name>
    <dbReference type="NCBI Taxonomy" id="630390"/>
    <lineage>
        <taxon>Eukaryota</taxon>
        <taxon>Fungi</taxon>
        <taxon>Dikarya</taxon>
        <taxon>Basidiomycota</taxon>
        <taxon>Pucciniomycotina</taxon>
        <taxon>Pucciniomycetes</taxon>
        <taxon>Pucciniales</taxon>
        <taxon>Pucciniaceae</taxon>
        <taxon>Puccinia</taxon>
    </lineage>
</organism>
<dbReference type="SUPFAM" id="SSF57667">
    <property type="entry name" value="beta-beta-alpha zinc fingers"/>
    <property type="match status" value="1"/>
</dbReference>
<dbReference type="InterPro" id="IPR013087">
    <property type="entry name" value="Znf_C2H2_type"/>
</dbReference>
<dbReference type="Proteomes" id="UP000005240">
    <property type="component" value="Unassembled WGS sequence"/>
</dbReference>
<evidence type="ECO:0000256" key="1">
    <source>
        <dbReference type="PROSITE-ProRule" id="PRU00042"/>
    </source>
</evidence>
<reference evidence="4" key="2">
    <citation type="submission" date="2016-05" db="EMBL/GenBank/DDBJ databases">
        <title>Comparative analysis highlights variable genome content of wheat rusts and divergence of the mating loci.</title>
        <authorList>
            <person name="Cuomo C.A."/>
            <person name="Bakkeren G."/>
            <person name="Szabo L."/>
            <person name="Khalil H."/>
            <person name="Joly D."/>
            <person name="Goldberg J."/>
            <person name="Young S."/>
            <person name="Zeng Q."/>
            <person name="Fellers J."/>
        </authorList>
    </citation>
    <scope>NUCLEOTIDE SEQUENCE [LARGE SCALE GENOMIC DNA]</scope>
    <source>
        <strain evidence="4">1-1 BBBD Race 1</strain>
    </source>
</reference>
<gene>
    <name evidence="4" type="ORF">PTTG_01100</name>
</gene>
<dbReference type="SMART" id="SM00355">
    <property type="entry name" value="ZnF_C2H2"/>
    <property type="match status" value="2"/>
</dbReference>
<dbReference type="AlphaFoldDB" id="A0A0C4EK27"/>
<dbReference type="GO" id="GO:0008270">
    <property type="term" value="F:zinc ion binding"/>
    <property type="evidence" value="ECO:0007669"/>
    <property type="project" value="UniProtKB-KW"/>
</dbReference>
<dbReference type="Pfam" id="PF00096">
    <property type="entry name" value="zf-C2H2"/>
    <property type="match status" value="1"/>
</dbReference>
<dbReference type="STRING" id="630390.A0A0C4EK27"/>
<dbReference type="EMBL" id="ADAS02000011">
    <property type="protein sequence ID" value="OAV97745.1"/>
    <property type="molecule type" value="Genomic_DNA"/>
</dbReference>
<dbReference type="VEuPathDB" id="FungiDB:PTTG_01100"/>
<feature type="domain" description="C2H2-type" evidence="3">
    <location>
        <begin position="169"/>
        <end position="197"/>
    </location>
</feature>
<protein>
    <recommendedName>
        <fullName evidence="3">C2H2-type domain-containing protein</fullName>
    </recommendedName>
</protein>
<dbReference type="Gene3D" id="3.30.160.60">
    <property type="entry name" value="Classic Zinc Finger"/>
    <property type="match status" value="1"/>
</dbReference>
<dbReference type="PROSITE" id="PS50157">
    <property type="entry name" value="ZINC_FINGER_C2H2_2"/>
    <property type="match status" value="2"/>
</dbReference>
<name>A0A0C4EK27_PUCT1</name>
<feature type="compositionally biased region" description="Polar residues" evidence="2">
    <location>
        <begin position="82"/>
        <end position="93"/>
    </location>
</feature>
<reference evidence="4" key="1">
    <citation type="submission" date="2009-11" db="EMBL/GenBank/DDBJ databases">
        <authorList>
            <consortium name="The Broad Institute Genome Sequencing Platform"/>
            <person name="Ward D."/>
            <person name="Feldgarden M."/>
            <person name="Earl A."/>
            <person name="Young S.K."/>
            <person name="Zeng Q."/>
            <person name="Koehrsen M."/>
            <person name="Alvarado L."/>
            <person name="Berlin A."/>
            <person name="Bochicchio J."/>
            <person name="Borenstein D."/>
            <person name="Chapman S.B."/>
            <person name="Chen Z."/>
            <person name="Engels R."/>
            <person name="Freedman E."/>
            <person name="Gellesch M."/>
            <person name="Goldberg J."/>
            <person name="Griggs A."/>
            <person name="Gujja S."/>
            <person name="Heilman E."/>
            <person name="Heiman D."/>
            <person name="Hepburn T."/>
            <person name="Howarth C."/>
            <person name="Jen D."/>
            <person name="Larson L."/>
            <person name="Lewis B."/>
            <person name="Mehta T."/>
            <person name="Park D."/>
            <person name="Pearson M."/>
            <person name="Roberts A."/>
            <person name="Saif S."/>
            <person name="Shea T."/>
            <person name="Shenoy N."/>
            <person name="Sisk P."/>
            <person name="Stolte C."/>
            <person name="Sykes S."/>
            <person name="Thomson T."/>
            <person name="Walk T."/>
            <person name="White J."/>
            <person name="Yandava C."/>
            <person name="Izard J."/>
            <person name="Baranova O.V."/>
            <person name="Blanton J.M."/>
            <person name="Tanner A.C."/>
            <person name="Dewhirst F.E."/>
            <person name="Haas B."/>
            <person name="Nusbaum C."/>
            <person name="Birren B."/>
        </authorList>
    </citation>
    <scope>NUCLEOTIDE SEQUENCE [LARGE SCALE GENOMIC DNA]</scope>
    <source>
        <strain evidence="4">1-1 BBBD Race 1</strain>
    </source>
</reference>
<evidence type="ECO:0000313" key="4">
    <source>
        <dbReference type="EMBL" id="OAV97745.1"/>
    </source>
</evidence>
<dbReference type="EnsemblFungi" id="PTTG_01100-t43_1">
    <property type="protein sequence ID" value="PTTG_01100-t43_1-p1"/>
    <property type="gene ID" value="PTTG_01100"/>
</dbReference>
<sequence>MNPAYNPDQHYSSWMSTSDARRTEFDALAVDMAQCLENLRVCLEENGGHQQHTSTYPHASNVTYTSHVPLSATHSQYHHDYSSQGALSSSTGPSHLDSTKTSNQYLPTHHFAPGQFVGYSYSIPPQTSGVRVERSAVTAESPPARITNQKRVDSVNRGGSLRREAPADKVCGFCQASFTRNERLRYHIESVHLKLEPEYGCDVPGCQRAFRQRSDLLRHQRTVHRSLFPQ</sequence>
<evidence type="ECO:0000313" key="6">
    <source>
        <dbReference type="Proteomes" id="UP000005240"/>
    </source>
</evidence>
<dbReference type="OrthoDB" id="2505903at2759"/>
<feature type="region of interest" description="Disordered" evidence="2">
    <location>
        <begin position="76"/>
        <end position="100"/>
    </location>
</feature>
<evidence type="ECO:0000313" key="5">
    <source>
        <dbReference type="EnsemblFungi" id="PTTG_01100-t43_1-p1"/>
    </source>
</evidence>
<evidence type="ECO:0000256" key="2">
    <source>
        <dbReference type="SAM" id="MobiDB-lite"/>
    </source>
</evidence>
<accession>A0A0C4EK27</accession>
<keyword evidence="1" id="KW-0862">Zinc</keyword>
<keyword evidence="1" id="KW-0479">Metal-binding</keyword>